<dbReference type="Proteomes" id="UP000197424">
    <property type="component" value="Chromosome"/>
</dbReference>
<dbReference type="Gene3D" id="1.20.140.10">
    <property type="entry name" value="Butyryl-CoA Dehydrogenase, subunit A, domain 3"/>
    <property type="match status" value="1"/>
</dbReference>
<dbReference type="GO" id="GO:0016627">
    <property type="term" value="F:oxidoreductase activity, acting on the CH-CH group of donors"/>
    <property type="evidence" value="ECO:0007669"/>
    <property type="project" value="InterPro"/>
</dbReference>
<dbReference type="FunFam" id="2.40.110.10:FF:000031">
    <property type="entry name" value="Acyl-CoA dehydrogenase, putative"/>
    <property type="match status" value="1"/>
</dbReference>
<dbReference type="Gene3D" id="2.40.110.10">
    <property type="entry name" value="Butyryl-CoA Dehydrogenase, subunit A, domain 2"/>
    <property type="match status" value="1"/>
</dbReference>
<dbReference type="PANTHER" id="PTHR42803">
    <property type="entry name" value="ACYL-COA DEHYDROGENASE"/>
    <property type="match status" value="1"/>
</dbReference>
<evidence type="ECO:0000256" key="10">
    <source>
        <dbReference type="RuleBase" id="RU362125"/>
    </source>
</evidence>
<dbReference type="InterPro" id="IPR052166">
    <property type="entry name" value="Diverse_Acyl-CoA_DH"/>
</dbReference>
<dbReference type="InterPro" id="IPR009100">
    <property type="entry name" value="AcylCoA_DH/oxidase_NM_dom_sf"/>
</dbReference>
<feature type="domain" description="Acyl-CoA dehydrogenase/oxidase N-terminal" evidence="14">
    <location>
        <begin position="67"/>
        <end position="183"/>
    </location>
</feature>
<evidence type="ECO:0000259" key="14">
    <source>
        <dbReference type="Pfam" id="PF02771"/>
    </source>
</evidence>
<evidence type="ECO:0000256" key="5">
    <source>
        <dbReference type="ARBA" id="ARBA00023002"/>
    </source>
</evidence>
<name>A0A248LLD0_9NEIS</name>
<evidence type="ECO:0000256" key="3">
    <source>
        <dbReference type="ARBA" id="ARBA00022630"/>
    </source>
</evidence>
<proteinExistence type="inferred from homology"/>
<dbReference type="Pfam" id="PF02771">
    <property type="entry name" value="Acyl-CoA_dh_N"/>
    <property type="match status" value="1"/>
</dbReference>
<dbReference type="InterPro" id="IPR036250">
    <property type="entry name" value="AcylCo_DH-like_C"/>
</dbReference>
<dbReference type="Pfam" id="PF12806">
    <property type="entry name" value="Acyl-CoA_dh_C"/>
    <property type="match status" value="1"/>
</dbReference>
<dbReference type="SUPFAM" id="SSF47203">
    <property type="entry name" value="Acyl-CoA dehydrogenase C-terminal domain-like"/>
    <property type="match status" value="1"/>
</dbReference>
<dbReference type="SUPFAM" id="SSF56645">
    <property type="entry name" value="Acyl-CoA dehydrogenase NM domain-like"/>
    <property type="match status" value="1"/>
</dbReference>
<evidence type="ECO:0000313" key="17">
    <source>
        <dbReference type="Proteomes" id="UP000197424"/>
    </source>
</evidence>
<keyword evidence="5 10" id="KW-0560">Oxidoreductase</keyword>
<evidence type="ECO:0000256" key="7">
    <source>
        <dbReference type="ARBA" id="ARBA00058683"/>
    </source>
</evidence>
<evidence type="ECO:0000259" key="13">
    <source>
        <dbReference type="Pfam" id="PF02770"/>
    </source>
</evidence>
<evidence type="ECO:0000256" key="4">
    <source>
        <dbReference type="ARBA" id="ARBA00022827"/>
    </source>
</evidence>
<evidence type="ECO:0000256" key="1">
    <source>
        <dbReference type="ARBA" id="ARBA00001974"/>
    </source>
</evidence>
<evidence type="ECO:0000256" key="9">
    <source>
        <dbReference type="ARBA" id="ARBA00069043"/>
    </source>
</evidence>
<dbReference type="AlphaFoldDB" id="A0A248LLD0"/>
<evidence type="ECO:0000256" key="11">
    <source>
        <dbReference type="SAM" id="MobiDB-lite"/>
    </source>
</evidence>
<comment type="function">
    <text evidence="7">Involved in the assimilation of dimethylsulphoniopropionate (DMSP), an important compound in the fixation of carbon in marine phytoplankton, by mediating the conversion of 3-(methylthio)propanoyl-CoA (MMPA-CoA) to 3-(methylthio)acryloyl-CoA (MTA-CoA).</text>
</comment>
<feature type="domain" description="Acyl-CoA oxidase/dehydrogenase middle" evidence="13">
    <location>
        <begin position="189"/>
        <end position="292"/>
    </location>
</feature>
<evidence type="ECO:0000259" key="15">
    <source>
        <dbReference type="Pfam" id="PF12806"/>
    </source>
</evidence>
<dbReference type="Pfam" id="PF02770">
    <property type="entry name" value="Acyl-CoA_dh_M"/>
    <property type="match status" value="1"/>
</dbReference>
<dbReference type="EC" id="1.3.99.41" evidence="8"/>
<feature type="domain" description="Acyl-CoA dehydrogenase/oxidase C-terminal" evidence="12">
    <location>
        <begin position="303"/>
        <end position="470"/>
    </location>
</feature>
<evidence type="ECO:0000313" key="16">
    <source>
        <dbReference type="EMBL" id="ASJ25166.1"/>
    </source>
</evidence>
<protein>
    <recommendedName>
        <fullName evidence="9">3-methylmercaptopropionyl-CoA dehydrogenase</fullName>
        <ecNumber evidence="8">1.3.99.41</ecNumber>
    </recommendedName>
</protein>
<dbReference type="Pfam" id="PF00441">
    <property type="entry name" value="Acyl-CoA_dh_1"/>
    <property type="match status" value="1"/>
</dbReference>
<comment type="cofactor">
    <cofactor evidence="1 10">
        <name>FAD</name>
        <dbReference type="ChEBI" id="CHEBI:57692"/>
    </cofactor>
</comment>
<keyword evidence="3 10" id="KW-0285">Flavoprotein</keyword>
<dbReference type="InterPro" id="IPR025878">
    <property type="entry name" value="Acyl-CoA_dh-like_C_dom"/>
</dbReference>
<dbReference type="InterPro" id="IPR006091">
    <property type="entry name" value="Acyl-CoA_Oxase/DH_mid-dom"/>
</dbReference>
<comment type="similarity">
    <text evidence="2 10">Belongs to the acyl-CoA dehydrogenase family.</text>
</comment>
<accession>A0A248LLD0</accession>
<dbReference type="InterPro" id="IPR009075">
    <property type="entry name" value="AcylCo_DH/oxidase_C"/>
</dbReference>
<feature type="region of interest" description="Disordered" evidence="11">
    <location>
        <begin position="1"/>
        <end position="23"/>
    </location>
</feature>
<dbReference type="Gene3D" id="1.10.540.10">
    <property type="entry name" value="Acyl-CoA dehydrogenase/oxidase, N-terminal domain"/>
    <property type="match status" value="1"/>
</dbReference>
<dbReference type="GO" id="GO:0050660">
    <property type="term" value="F:flavin adenine dinucleotide binding"/>
    <property type="evidence" value="ECO:0007669"/>
    <property type="project" value="InterPro"/>
</dbReference>
<keyword evidence="4 10" id="KW-0274">FAD</keyword>
<comment type="catalytic activity">
    <reaction evidence="6">
        <text>3-(methylsulfanyl)propanoyl-CoA + oxidized [electron-transfer flavoprotein] + H(+) = 3-(methylsulfanyl)acryloyl-CoA + reduced [electron-transfer flavoprotein]</text>
        <dbReference type="Rhea" id="RHEA:52612"/>
        <dbReference type="Rhea" id="RHEA-COMP:10685"/>
        <dbReference type="Rhea" id="RHEA-COMP:10686"/>
        <dbReference type="ChEBI" id="CHEBI:15378"/>
        <dbReference type="ChEBI" id="CHEBI:57692"/>
        <dbReference type="ChEBI" id="CHEBI:58307"/>
        <dbReference type="ChEBI" id="CHEBI:82815"/>
        <dbReference type="ChEBI" id="CHEBI:84994"/>
        <dbReference type="EC" id="1.3.99.41"/>
    </reaction>
    <physiologicalReaction direction="left-to-right" evidence="6">
        <dbReference type="Rhea" id="RHEA:52613"/>
    </physiologicalReaction>
</comment>
<evidence type="ECO:0000256" key="2">
    <source>
        <dbReference type="ARBA" id="ARBA00009347"/>
    </source>
</evidence>
<gene>
    <name evidence="16" type="ORF">LHGZ1_2335</name>
</gene>
<evidence type="ECO:0000259" key="12">
    <source>
        <dbReference type="Pfam" id="PF00441"/>
    </source>
</evidence>
<dbReference type="InterPro" id="IPR013786">
    <property type="entry name" value="AcylCoA_DH/ox_N"/>
</dbReference>
<evidence type="ECO:0000256" key="8">
    <source>
        <dbReference type="ARBA" id="ARBA00066694"/>
    </source>
</evidence>
<feature type="domain" description="Acetyl-CoA dehydrogenase-like C-terminal" evidence="15">
    <location>
        <begin position="488"/>
        <end position="612"/>
    </location>
</feature>
<reference evidence="17" key="1">
    <citation type="submission" date="2017-06" db="EMBL/GenBank/DDBJ databases">
        <title>Whole genome sequence of Laribacter hongkongensis LHGZ1.</title>
        <authorList>
            <person name="Chen D."/>
            <person name="Wu H."/>
            <person name="Chen J."/>
        </authorList>
    </citation>
    <scope>NUCLEOTIDE SEQUENCE [LARGE SCALE GENOMIC DNA]</scope>
    <source>
        <strain evidence="17">LHGZ1</strain>
    </source>
</reference>
<organism evidence="16 17">
    <name type="scientific">Laribacter hongkongensis</name>
    <dbReference type="NCBI Taxonomy" id="168471"/>
    <lineage>
        <taxon>Bacteria</taxon>
        <taxon>Pseudomonadati</taxon>
        <taxon>Pseudomonadota</taxon>
        <taxon>Betaproteobacteria</taxon>
        <taxon>Neisseriales</taxon>
        <taxon>Aquaspirillaceae</taxon>
        <taxon>Laribacter</taxon>
    </lineage>
</organism>
<dbReference type="EMBL" id="CP022115">
    <property type="protein sequence ID" value="ASJ25166.1"/>
    <property type="molecule type" value="Genomic_DNA"/>
</dbReference>
<dbReference type="InterPro" id="IPR037069">
    <property type="entry name" value="AcylCoA_DH/ox_N_sf"/>
</dbReference>
<dbReference type="PANTHER" id="PTHR42803:SF1">
    <property type="entry name" value="BROAD-SPECIFICITY LINEAR ACYL-COA DEHYDROGENASE FADE5"/>
    <property type="match status" value="1"/>
</dbReference>
<sequence>MTKEVGTIMSPADHSQLNPPETREMPAYQAPLRDFDFVLNELIGVQDILPNLPGYEDASADVFASYLDAAAKFCENELAPINRAADEEGCHYDAATKSVKTPAGFKEAYQQYCELGFTGLDCDPAYGGQGMPKSLAFPVMEMQCSANVAWSMYPGLSHGAYSAIHAHGTDEQKATYLPRLVDGSWTGTMCLTEPHCGTDLGLLKTKAEPNADGSYSITGTKIFISAGEHDLSDNIIHLVLARMPDSPKDVKGISLFIVPKFLEDGSRNPVSCGALEHKMGIKANATAVINLDGAKGWLIGEKNKGLACMFTMMNAARLGCGMQGLGIGEASFQGALAYAKERLQMRALNGPACPDKPADPIIVHPDVRRMLMTQKAYTEAGRALTAFLALQLDIEEKSTDEAARQDAADTVALLTPVAKAFMTDNGFLAANMGVQVFGGHGFIREWGMEQLVRDCRISQLYEGTNGIQAIDLLGRKVLMDQGAKLRKFTKQIHKFCEANAGNAQIKELVEPLNALNKQIAEITMGIGMAAMMNKDEAGAAATDYLRLIGHLTYGYFWAWMAKVAAEKMEGSPEAAFYNAKITTARFYFAKLFPETQSLIVTLKAGAKPLMALEADHFAF</sequence>
<dbReference type="InterPro" id="IPR046373">
    <property type="entry name" value="Acyl-CoA_Oxase/DH_mid-dom_sf"/>
</dbReference>
<evidence type="ECO:0000256" key="6">
    <source>
        <dbReference type="ARBA" id="ARBA00051388"/>
    </source>
</evidence>